<sequence>MTAALMQAGAEFDTVAWLNTHRPVTLAALRGKVVAVHAFQMLCPGCVAHGLPQAQAIRRSFPAGEVEVLGLHTVFEHHDVMTERALQAFLHEYRVDFPVGIDRPAASGAVPRTMALYGMRGTPTLLLFDRQGRLRHHLFGRTDDLQVGALIGQLVAEEGVRCDDDGCRIGVGSPLPVR</sequence>
<dbReference type="PANTHER" id="PTHR42852">
    <property type="entry name" value="THIOL:DISULFIDE INTERCHANGE PROTEIN DSBE"/>
    <property type="match status" value="1"/>
</dbReference>
<dbReference type="InterPro" id="IPR050553">
    <property type="entry name" value="Thioredoxin_ResA/DsbE_sf"/>
</dbReference>
<evidence type="ECO:0000313" key="2">
    <source>
        <dbReference type="EMBL" id="TWI69780.1"/>
    </source>
</evidence>
<dbReference type="CDD" id="cd02966">
    <property type="entry name" value="TlpA_like_family"/>
    <property type="match status" value="1"/>
</dbReference>
<keyword evidence="3" id="KW-1185">Reference proteome</keyword>
<dbReference type="InterPro" id="IPR036249">
    <property type="entry name" value="Thioredoxin-like_sf"/>
</dbReference>
<dbReference type="SUPFAM" id="SSF52833">
    <property type="entry name" value="Thioredoxin-like"/>
    <property type="match status" value="1"/>
</dbReference>
<reference evidence="2 3" key="1">
    <citation type="journal article" date="2015" name="Stand. Genomic Sci.">
        <title>Genomic Encyclopedia of Bacterial and Archaeal Type Strains, Phase III: the genomes of soil and plant-associated and newly described type strains.</title>
        <authorList>
            <person name="Whitman W.B."/>
            <person name="Woyke T."/>
            <person name="Klenk H.P."/>
            <person name="Zhou Y."/>
            <person name="Lilburn T.G."/>
            <person name="Beck B.J."/>
            <person name="De Vos P."/>
            <person name="Vandamme P."/>
            <person name="Eisen J.A."/>
            <person name="Garrity G."/>
            <person name="Hugenholtz P."/>
            <person name="Kyrpides N.C."/>
        </authorList>
    </citation>
    <scope>NUCLEOTIDE SEQUENCE [LARGE SCALE GENOMIC DNA]</scope>
    <source>
        <strain evidence="2 3">CGMCC 1.10822</strain>
    </source>
</reference>
<name>A0A562RMY2_9BURK</name>
<dbReference type="AlphaFoldDB" id="A0A562RMY2"/>
<dbReference type="InterPro" id="IPR000866">
    <property type="entry name" value="AhpC/TSA"/>
</dbReference>
<comment type="caution">
    <text evidence="2">The sequence shown here is derived from an EMBL/GenBank/DDBJ whole genome shotgun (WGS) entry which is preliminary data.</text>
</comment>
<evidence type="ECO:0000313" key="3">
    <source>
        <dbReference type="Proteomes" id="UP000318431"/>
    </source>
</evidence>
<dbReference type="Gene3D" id="3.40.30.10">
    <property type="entry name" value="Glutaredoxin"/>
    <property type="match status" value="1"/>
</dbReference>
<dbReference type="Pfam" id="PF00578">
    <property type="entry name" value="AhpC-TSA"/>
    <property type="match status" value="1"/>
</dbReference>
<organism evidence="2 3">
    <name type="scientific">Pseudoduganella lurida</name>
    <dbReference type="NCBI Taxonomy" id="1036180"/>
    <lineage>
        <taxon>Bacteria</taxon>
        <taxon>Pseudomonadati</taxon>
        <taxon>Pseudomonadota</taxon>
        <taxon>Betaproteobacteria</taxon>
        <taxon>Burkholderiales</taxon>
        <taxon>Oxalobacteraceae</taxon>
        <taxon>Telluria group</taxon>
        <taxon>Pseudoduganella</taxon>
    </lineage>
</organism>
<dbReference type="EMBL" id="VLLB01000001">
    <property type="protein sequence ID" value="TWI69780.1"/>
    <property type="molecule type" value="Genomic_DNA"/>
</dbReference>
<accession>A0A562RMY2</accession>
<dbReference type="GO" id="GO:0016491">
    <property type="term" value="F:oxidoreductase activity"/>
    <property type="evidence" value="ECO:0007669"/>
    <property type="project" value="InterPro"/>
</dbReference>
<gene>
    <name evidence="2" type="ORF">IP91_00853</name>
</gene>
<dbReference type="Proteomes" id="UP000318431">
    <property type="component" value="Unassembled WGS sequence"/>
</dbReference>
<evidence type="ECO:0000259" key="1">
    <source>
        <dbReference type="Pfam" id="PF00578"/>
    </source>
</evidence>
<proteinExistence type="predicted"/>
<dbReference type="RefSeq" id="WP_199754476.1">
    <property type="nucleotide sequence ID" value="NZ_VLLB01000001.1"/>
</dbReference>
<feature type="domain" description="Alkyl hydroperoxide reductase subunit C/ Thiol specific antioxidant" evidence="1">
    <location>
        <begin position="21"/>
        <end position="136"/>
    </location>
</feature>
<protein>
    <submittedName>
        <fullName evidence="2">Peroxiredoxin</fullName>
    </submittedName>
</protein>
<dbReference type="GO" id="GO:0016209">
    <property type="term" value="F:antioxidant activity"/>
    <property type="evidence" value="ECO:0007669"/>
    <property type="project" value="InterPro"/>
</dbReference>
<dbReference type="PANTHER" id="PTHR42852:SF13">
    <property type="entry name" value="PROTEIN DIPZ"/>
    <property type="match status" value="1"/>
</dbReference>